<dbReference type="EMBL" id="CP137852">
    <property type="protein sequence ID" value="WPB87460.1"/>
    <property type="molecule type" value="Genomic_DNA"/>
</dbReference>
<accession>A0ABZ0PQT0</accession>
<keyword evidence="2" id="KW-1185">Reference proteome</keyword>
<organism evidence="1 2">
    <name type="scientific">Sediminicoccus rosea</name>
    <dbReference type="NCBI Taxonomy" id="1225128"/>
    <lineage>
        <taxon>Bacteria</taxon>
        <taxon>Pseudomonadati</taxon>
        <taxon>Pseudomonadota</taxon>
        <taxon>Alphaproteobacteria</taxon>
        <taxon>Acetobacterales</taxon>
        <taxon>Roseomonadaceae</taxon>
        <taxon>Sediminicoccus</taxon>
    </lineage>
</organism>
<protein>
    <recommendedName>
        <fullName evidence="3">Patatin-like phospholipase</fullName>
    </recommendedName>
</protein>
<evidence type="ECO:0000313" key="2">
    <source>
        <dbReference type="Proteomes" id="UP001305521"/>
    </source>
</evidence>
<name>A0ABZ0PQT0_9PROT</name>
<evidence type="ECO:0000313" key="1">
    <source>
        <dbReference type="EMBL" id="WPB87460.1"/>
    </source>
</evidence>
<dbReference type="Gene3D" id="3.40.1090.10">
    <property type="entry name" value="Cytosolic phospholipase A2 catalytic domain"/>
    <property type="match status" value="1"/>
</dbReference>
<reference evidence="1 2" key="1">
    <citation type="submission" date="2023-11" db="EMBL/GenBank/DDBJ databases">
        <title>Arctic aerobic anoxygenic photoheterotroph Sediminicoccus rosea KRV36 adapts its photosynthesis to long days of polar summer.</title>
        <authorList>
            <person name="Tomasch J."/>
            <person name="Kopejtka K."/>
            <person name="Bily T."/>
            <person name="Gardiner A.T."/>
            <person name="Gardian Z."/>
            <person name="Shivaramu S."/>
            <person name="Koblizek M."/>
            <person name="Engelhardt F."/>
            <person name="Kaftan D."/>
        </authorList>
    </citation>
    <scope>NUCLEOTIDE SEQUENCE [LARGE SCALE GENOMIC DNA]</scope>
    <source>
        <strain evidence="1 2">R-30</strain>
    </source>
</reference>
<evidence type="ECO:0008006" key="3">
    <source>
        <dbReference type="Google" id="ProtNLM"/>
    </source>
</evidence>
<proteinExistence type="predicted"/>
<dbReference type="InterPro" id="IPR016035">
    <property type="entry name" value="Acyl_Trfase/lysoPLipase"/>
</dbReference>
<dbReference type="SUPFAM" id="SSF52151">
    <property type="entry name" value="FabD/lysophospholipase-like"/>
    <property type="match status" value="1"/>
</dbReference>
<gene>
    <name evidence="1" type="ORF">R9Z33_11390</name>
</gene>
<dbReference type="RefSeq" id="WP_318651412.1">
    <property type="nucleotide sequence ID" value="NZ_CP137852.1"/>
</dbReference>
<dbReference type="Proteomes" id="UP001305521">
    <property type="component" value="Chromosome"/>
</dbReference>
<sequence>MIKRMDTGSPWVVSNNPRGPYWEGPPDGSWMGTRHYNLPAIVRASTAAPGYFRPEFLRIAAGAPPGLFVDGGVSPYDNPSLPLLMLATARPYRLRWKMGPESLMMVSVGRGSFRVRMAPGTRGPAVGMVARALLGMIGDGQALSLTLMQWMSVTPAPHKLNSEIGDLADEFLGGVPLLRFLRYDLPLEAEWLEQELATRTDARSLAEHRRMDHPGGMSALRDIAERAAERQVRPEHYPACFDLDG</sequence>